<evidence type="ECO:0008006" key="3">
    <source>
        <dbReference type="Google" id="ProtNLM"/>
    </source>
</evidence>
<dbReference type="EMBL" id="BAABIQ010000031">
    <property type="protein sequence ID" value="GAA4792009.1"/>
    <property type="molecule type" value="Genomic_DNA"/>
</dbReference>
<dbReference type="InterPro" id="IPR029060">
    <property type="entry name" value="PIN-like_dom_sf"/>
</dbReference>
<name>A0ABP9BBU6_9SPHI</name>
<proteinExistence type="predicted"/>
<dbReference type="SUPFAM" id="SSF88723">
    <property type="entry name" value="PIN domain-like"/>
    <property type="match status" value="1"/>
</dbReference>
<gene>
    <name evidence="1" type="ORF">GCM10023231_19940</name>
</gene>
<sequence>MAQKELVLCDTNILIEFSKNNLDIIQVLRKIGSANISISAITAGEFILEP</sequence>
<keyword evidence="2" id="KW-1185">Reference proteome</keyword>
<dbReference type="Proteomes" id="UP001501411">
    <property type="component" value="Unassembled WGS sequence"/>
</dbReference>
<comment type="caution">
    <text evidence="1">The sequence shown here is derived from an EMBL/GenBank/DDBJ whole genome shotgun (WGS) entry which is preliminary data.</text>
</comment>
<accession>A0ABP9BBU6</accession>
<protein>
    <recommendedName>
        <fullName evidence="3">PIN domain-containing protein</fullName>
    </recommendedName>
</protein>
<dbReference type="Gene3D" id="3.40.50.1010">
    <property type="entry name" value="5'-nuclease"/>
    <property type="match status" value="1"/>
</dbReference>
<evidence type="ECO:0000313" key="2">
    <source>
        <dbReference type="Proteomes" id="UP001501411"/>
    </source>
</evidence>
<evidence type="ECO:0000313" key="1">
    <source>
        <dbReference type="EMBL" id="GAA4792009.1"/>
    </source>
</evidence>
<reference evidence="2" key="1">
    <citation type="journal article" date="2019" name="Int. J. Syst. Evol. Microbiol.">
        <title>The Global Catalogue of Microorganisms (GCM) 10K type strain sequencing project: providing services to taxonomists for standard genome sequencing and annotation.</title>
        <authorList>
            <consortium name="The Broad Institute Genomics Platform"/>
            <consortium name="The Broad Institute Genome Sequencing Center for Infectious Disease"/>
            <person name="Wu L."/>
            <person name="Ma J."/>
        </authorList>
    </citation>
    <scope>NUCLEOTIDE SEQUENCE [LARGE SCALE GENOMIC DNA]</scope>
    <source>
        <strain evidence="2">JCM 18200</strain>
    </source>
</reference>
<organism evidence="1 2">
    <name type="scientific">Olivibacter ginsenosidimutans</name>
    <dbReference type="NCBI Taxonomy" id="1176537"/>
    <lineage>
        <taxon>Bacteria</taxon>
        <taxon>Pseudomonadati</taxon>
        <taxon>Bacteroidota</taxon>
        <taxon>Sphingobacteriia</taxon>
        <taxon>Sphingobacteriales</taxon>
        <taxon>Sphingobacteriaceae</taxon>
        <taxon>Olivibacter</taxon>
    </lineage>
</organism>